<dbReference type="Gene3D" id="3.30.450.30">
    <property type="entry name" value="Dynein light chain 2a, cytoplasmic"/>
    <property type="match status" value="1"/>
</dbReference>
<keyword evidence="2" id="KW-0009">Actin-binding</keyword>
<dbReference type="GO" id="GO:0003779">
    <property type="term" value="F:actin binding"/>
    <property type="evidence" value="ECO:0007669"/>
    <property type="project" value="UniProtKB-KW"/>
</dbReference>
<dbReference type="AlphaFoldDB" id="A0AA88KL00"/>
<reference evidence="3 4" key="1">
    <citation type="journal article" date="2018" name="BMC Genomics">
        <title>The genome of Naegleria lovaniensis, the basis for a comparative approach to unravel pathogenicity factors of the human pathogenic amoeba N. fowleri.</title>
        <authorList>
            <person name="Liechti N."/>
            <person name="Schurch N."/>
            <person name="Bruggmann R."/>
            <person name="Wittwer M."/>
        </authorList>
    </citation>
    <scope>NUCLEOTIDE SEQUENCE [LARGE SCALE GENOMIC DNA]</scope>
    <source>
        <strain evidence="3 4">ATCC 30569</strain>
    </source>
</reference>
<keyword evidence="4" id="KW-1185">Reference proteome</keyword>
<sequence>MTEEWSEFIQREIIQNGNATHGALISTSDGGIWAKTFSPQDDPNLSGEECPKQWLSNVLNGFSNPSEFINTNSQDISKGCIQLLNKQFIVTNIMKDRVMCAKNGVDGCYLFKTQQALLLVMYGISNEPGECYLDCENFARYLISQGL</sequence>
<gene>
    <name evidence="3" type="ORF">C9374_001657</name>
</gene>
<dbReference type="EMBL" id="PYSW02000013">
    <property type="protein sequence ID" value="KAG2387325.1"/>
    <property type="molecule type" value="Genomic_DNA"/>
</dbReference>
<comment type="caution">
    <text evidence="3">The sequence shown here is derived from an EMBL/GenBank/DDBJ whole genome shotgun (WGS) entry which is preliminary data.</text>
</comment>
<accession>A0AA88KL00</accession>
<dbReference type="SUPFAM" id="SSF55770">
    <property type="entry name" value="Profilin (actin-binding protein)"/>
    <property type="match status" value="1"/>
</dbReference>
<dbReference type="RefSeq" id="XP_044551317.1">
    <property type="nucleotide sequence ID" value="XM_044690988.1"/>
</dbReference>
<dbReference type="Proteomes" id="UP000816034">
    <property type="component" value="Unassembled WGS sequence"/>
</dbReference>
<dbReference type="InterPro" id="IPR036140">
    <property type="entry name" value="PFN_sf"/>
</dbReference>
<evidence type="ECO:0000313" key="3">
    <source>
        <dbReference type="EMBL" id="KAG2387325.1"/>
    </source>
</evidence>
<evidence type="ECO:0000256" key="2">
    <source>
        <dbReference type="RuleBase" id="RU003909"/>
    </source>
</evidence>
<dbReference type="SMART" id="SM00392">
    <property type="entry name" value="PROF"/>
    <property type="match status" value="1"/>
</dbReference>
<dbReference type="InterPro" id="IPR005455">
    <property type="entry name" value="PFN_euk"/>
</dbReference>
<dbReference type="InterPro" id="IPR048278">
    <property type="entry name" value="PFN"/>
</dbReference>
<dbReference type="GeneID" id="68094113"/>
<organism evidence="3 4">
    <name type="scientific">Naegleria lovaniensis</name>
    <name type="common">Amoeba</name>
    <dbReference type="NCBI Taxonomy" id="51637"/>
    <lineage>
        <taxon>Eukaryota</taxon>
        <taxon>Discoba</taxon>
        <taxon>Heterolobosea</taxon>
        <taxon>Tetramitia</taxon>
        <taxon>Eutetramitia</taxon>
        <taxon>Vahlkampfiidae</taxon>
        <taxon>Naegleria</taxon>
    </lineage>
</organism>
<dbReference type="Pfam" id="PF00235">
    <property type="entry name" value="Profilin"/>
    <property type="match status" value="1"/>
</dbReference>
<proteinExistence type="inferred from homology"/>
<protein>
    <recommendedName>
        <fullName evidence="2">Profilin</fullName>
    </recommendedName>
</protein>
<evidence type="ECO:0000313" key="4">
    <source>
        <dbReference type="Proteomes" id="UP000816034"/>
    </source>
</evidence>
<comment type="similarity">
    <text evidence="1 2">Belongs to the profilin family.</text>
</comment>
<evidence type="ECO:0000256" key="1">
    <source>
        <dbReference type="ARBA" id="ARBA00010058"/>
    </source>
</evidence>
<name>A0AA88KL00_NAELO</name>